<evidence type="ECO:0000313" key="3">
    <source>
        <dbReference type="EMBL" id="CAJ1001012.1"/>
    </source>
</evidence>
<protein>
    <submittedName>
        <fullName evidence="3">Uncharacterized protein</fullName>
    </submittedName>
</protein>
<keyword evidence="4" id="KW-1185">Reference proteome</keyword>
<feature type="compositionally biased region" description="Low complexity" evidence="1">
    <location>
        <begin position="211"/>
        <end position="220"/>
    </location>
</feature>
<accession>A0AA48M6U8</accession>
<feature type="region of interest" description="Disordered" evidence="1">
    <location>
        <begin position="190"/>
        <end position="251"/>
    </location>
</feature>
<proteinExistence type="predicted"/>
<reference evidence="3" key="1">
    <citation type="submission" date="2023-07" db="EMBL/GenBank/DDBJ databases">
        <authorList>
            <person name="Ivanov I."/>
            <person name="Teneva D."/>
            <person name="Stoikov I."/>
        </authorList>
    </citation>
    <scope>NUCLEOTIDE SEQUENCE</scope>
    <source>
        <strain evidence="3">4475</strain>
    </source>
</reference>
<name>A0AA48M6U8_9BACL</name>
<organism evidence="3 4">
    <name type="scientific">Brevibacillus aydinogluensis</name>
    <dbReference type="NCBI Taxonomy" id="927786"/>
    <lineage>
        <taxon>Bacteria</taxon>
        <taxon>Bacillati</taxon>
        <taxon>Bacillota</taxon>
        <taxon>Bacilli</taxon>
        <taxon>Bacillales</taxon>
        <taxon>Paenibacillaceae</taxon>
        <taxon>Brevibacillus</taxon>
    </lineage>
</organism>
<feature type="compositionally biased region" description="Basic and acidic residues" evidence="1">
    <location>
        <begin position="236"/>
        <end position="245"/>
    </location>
</feature>
<dbReference type="RefSeq" id="WP_304414959.1">
    <property type="nucleotide sequence ID" value="NZ_OY569118.1"/>
</dbReference>
<evidence type="ECO:0000256" key="1">
    <source>
        <dbReference type="SAM" id="MobiDB-lite"/>
    </source>
</evidence>
<sequence>MDNHDNHDLFKEMYYFEHERRETINGRISLPIGVLPILIGAGLYCLDTQDEVSLGNWTCLFHISLTLYFCSLTVTTYFLMRAYLGYKYSYLPLPSEIDKYSKDLMDYFDNVPESERVQLVHQKVRIYLEGLYRDNTSSNMIENERKLQFLWRAGYFFIISVVIGAVMGFLYFAGKEDNLKKPTKVEIVNQTESNFSVRGGEQKMGDNNQRPSSSPTSSASQKPEPKPPAPRIINENFERIPDRPPTKPNSQ</sequence>
<gene>
    <name evidence="3" type="ORF">BSPP4475_01560</name>
</gene>
<dbReference type="KEGG" id="bayd:BSPP4475_01560"/>
<keyword evidence="2" id="KW-0472">Membrane</keyword>
<feature type="transmembrane region" description="Helical" evidence="2">
    <location>
        <begin position="28"/>
        <end position="46"/>
    </location>
</feature>
<evidence type="ECO:0000256" key="2">
    <source>
        <dbReference type="SAM" id="Phobius"/>
    </source>
</evidence>
<dbReference type="EMBL" id="OY569118">
    <property type="protein sequence ID" value="CAJ1001012.1"/>
    <property type="molecule type" value="Genomic_DNA"/>
</dbReference>
<feature type="transmembrane region" description="Helical" evidence="2">
    <location>
        <begin position="58"/>
        <end position="80"/>
    </location>
</feature>
<keyword evidence="2" id="KW-0812">Transmembrane</keyword>
<keyword evidence="2" id="KW-1133">Transmembrane helix</keyword>
<dbReference type="Proteomes" id="UP001189619">
    <property type="component" value="Chromosome"/>
</dbReference>
<evidence type="ECO:0000313" key="4">
    <source>
        <dbReference type="Proteomes" id="UP001189619"/>
    </source>
</evidence>
<dbReference type="AlphaFoldDB" id="A0AA48M6U8"/>
<feature type="transmembrane region" description="Helical" evidence="2">
    <location>
        <begin position="153"/>
        <end position="174"/>
    </location>
</feature>